<dbReference type="Proteomes" id="UP000594468">
    <property type="component" value="Chromosome"/>
</dbReference>
<gene>
    <name evidence="1" type="ORF">G4Y79_23185</name>
</gene>
<dbReference type="AlphaFoldDB" id="A0A7S8E8X1"/>
<accession>A0A7S8E8X1</accession>
<evidence type="ECO:0000313" key="1">
    <source>
        <dbReference type="EMBL" id="QPC82556.1"/>
    </source>
</evidence>
<dbReference type="RefSeq" id="WP_195170625.1">
    <property type="nucleotide sequence ID" value="NZ_CP062983.1"/>
</dbReference>
<reference evidence="1 2" key="1">
    <citation type="submission" date="2020-02" db="EMBL/GenBank/DDBJ databases">
        <authorList>
            <person name="Zheng R.K."/>
            <person name="Sun C.M."/>
        </authorList>
    </citation>
    <scope>NUCLEOTIDE SEQUENCE [LARGE SCALE GENOMIC DNA]</scope>
    <source>
        <strain evidence="2">rifampicinis</strain>
    </source>
</reference>
<dbReference type="KEGG" id="pmet:G4Y79_23185"/>
<keyword evidence="2" id="KW-1185">Reference proteome</keyword>
<proteinExistence type="predicted"/>
<name>A0A7S8E8X1_9CHLR</name>
<organism evidence="1 2">
    <name type="scientific">Phototrophicus methaneseepsis</name>
    <dbReference type="NCBI Taxonomy" id="2710758"/>
    <lineage>
        <taxon>Bacteria</taxon>
        <taxon>Bacillati</taxon>
        <taxon>Chloroflexota</taxon>
        <taxon>Candidatus Thermofontia</taxon>
        <taxon>Phototrophicales</taxon>
        <taxon>Phototrophicaceae</taxon>
        <taxon>Phototrophicus</taxon>
    </lineage>
</organism>
<dbReference type="EMBL" id="CP062983">
    <property type="protein sequence ID" value="QPC82556.1"/>
    <property type="molecule type" value="Genomic_DNA"/>
</dbReference>
<evidence type="ECO:0000313" key="2">
    <source>
        <dbReference type="Proteomes" id="UP000594468"/>
    </source>
</evidence>
<sequence length="165" mass="18301">MWALVALVTIITVVAPVQAKGMPTFFTIEGPGIDTPLPFVMQPLSEQAALSRLLSIEPKPSGGIFDLFDASEALSVDEETLGQPYIIKGYVVIEEDGEQRLFEDLLTPLYYFPQEKGPGIVKHLGPENVYSEYTNHFYTIGEPLEDAVQQALILARWEALRTADM</sequence>
<protein>
    <submittedName>
        <fullName evidence="1">Uncharacterized protein</fullName>
    </submittedName>
</protein>